<evidence type="ECO:0000256" key="5">
    <source>
        <dbReference type="SAM" id="Phobius"/>
    </source>
</evidence>
<accession>A0ABT2KDW1</accession>
<comment type="caution">
    <text evidence="6">The sequence shown here is derived from an EMBL/GenBank/DDBJ whole genome shotgun (WGS) entry which is preliminary data.</text>
</comment>
<feature type="transmembrane region" description="Helical" evidence="5">
    <location>
        <begin position="45"/>
        <end position="66"/>
    </location>
</feature>
<dbReference type="RefSeq" id="WP_260278616.1">
    <property type="nucleotide sequence ID" value="NZ_JANAVZ010000018.1"/>
</dbReference>
<dbReference type="EMBL" id="JANAVZ010000018">
    <property type="protein sequence ID" value="MCT4334737.1"/>
    <property type="molecule type" value="Genomic_DNA"/>
</dbReference>
<organism evidence="6 7">
    <name type="scientific">Paracoccus maritimus</name>
    <dbReference type="NCBI Taxonomy" id="2933292"/>
    <lineage>
        <taxon>Bacteria</taxon>
        <taxon>Pseudomonadati</taxon>
        <taxon>Pseudomonadota</taxon>
        <taxon>Alphaproteobacteria</taxon>
        <taxon>Rhodobacterales</taxon>
        <taxon>Paracoccaceae</taxon>
        <taxon>Paracoccus</taxon>
    </lineage>
</organism>
<name>A0ABT2KDW1_9RHOB</name>
<dbReference type="InterPro" id="IPR032808">
    <property type="entry name" value="DoxX"/>
</dbReference>
<gene>
    <name evidence="6" type="ORF">MU516_17965</name>
</gene>
<proteinExistence type="predicted"/>
<sequence>MIEGMLIFLSRFALVMLFLPFSAFDKIVNFRGAVQQAREIGVGPSFGAAMILVGLLIEVFCSLGVLTGVADRLAALVLAGYCGATALLYKRWWSMTGGIFRAGDGTSRREVFFDFWKNLAVAGGFALIALGPTARDVPALFDAPFSSTRPYAEGPLP</sequence>
<feature type="transmembrane region" description="Helical" evidence="5">
    <location>
        <begin position="72"/>
        <end position="89"/>
    </location>
</feature>
<evidence type="ECO:0000256" key="3">
    <source>
        <dbReference type="ARBA" id="ARBA00022989"/>
    </source>
</evidence>
<evidence type="ECO:0000313" key="6">
    <source>
        <dbReference type="EMBL" id="MCT4334737.1"/>
    </source>
</evidence>
<evidence type="ECO:0000256" key="2">
    <source>
        <dbReference type="ARBA" id="ARBA00022692"/>
    </source>
</evidence>
<evidence type="ECO:0000256" key="1">
    <source>
        <dbReference type="ARBA" id="ARBA00004141"/>
    </source>
</evidence>
<evidence type="ECO:0000313" key="7">
    <source>
        <dbReference type="Proteomes" id="UP001320702"/>
    </source>
</evidence>
<dbReference type="Pfam" id="PF07681">
    <property type="entry name" value="DoxX"/>
    <property type="match status" value="1"/>
</dbReference>
<feature type="transmembrane region" description="Helical" evidence="5">
    <location>
        <begin position="6"/>
        <end position="24"/>
    </location>
</feature>
<reference evidence="6 7" key="1">
    <citation type="submission" date="2022-04" db="EMBL/GenBank/DDBJ databases">
        <title>Paracoccus sp. YLB-12 draft genome sequence.</title>
        <authorList>
            <person name="Yu L."/>
        </authorList>
    </citation>
    <scope>NUCLEOTIDE SEQUENCE [LARGE SCALE GENOMIC DNA]</scope>
    <source>
        <strain evidence="6 7">YLB-12</strain>
    </source>
</reference>
<dbReference type="Proteomes" id="UP001320702">
    <property type="component" value="Unassembled WGS sequence"/>
</dbReference>
<evidence type="ECO:0000256" key="4">
    <source>
        <dbReference type="ARBA" id="ARBA00023136"/>
    </source>
</evidence>
<keyword evidence="2 5" id="KW-0812">Transmembrane</keyword>
<keyword evidence="4 5" id="KW-0472">Membrane</keyword>
<comment type="subcellular location">
    <subcellularLocation>
        <location evidence="1">Membrane</location>
        <topology evidence="1">Multi-pass membrane protein</topology>
    </subcellularLocation>
</comment>
<protein>
    <submittedName>
        <fullName evidence="6">DoxX family membrane protein</fullName>
    </submittedName>
</protein>
<keyword evidence="7" id="KW-1185">Reference proteome</keyword>
<keyword evidence="3 5" id="KW-1133">Transmembrane helix</keyword>